<comment type="caution">
    <text evidence="10">The sequence shown here is derived from an EMBL/GenBank/DDBJ whole genome shotgun (WGS) entry which is preliminary data.</text>
</comment>
<dbReference type="OMA" id="TKGLHTH"/>
<dbReference type="EMBL" id="LNIX01000037">
    <property type="protein sequence ID" value="OXA39657.1"/>
    <property type="molecule type" value="Genomic_DNA"/>
</dbReference>
<keyword evidence="3" id="KW-0863">Zinc-finger</keyword>
<dbReference type="Pfam" id="PF02892">
    <property type="entry name" value="zf-BED"/>
    <property type="match status" value="1"/>
</dbReference>
<sequence length="646" mass="72663">MAVVAAATNEELDKSSKTVPKYFQVPQQGLNKDSIWNYFLKEVADGKTAKCMDTSCQKVLKTAGGSTSGLNTHLRSIHHIDLLKKDLNPSELGVKAKSVKPISDFFEKKTKSLEETLARMTAKDGIPFSVFSTSTDLRRALKSDGFTDLPKSAHTIKKIVIGYSQKIKSTENEHVLDLKRIGRKFSVTFDEWSSIKNRRYMNVILHGKPQEFWNLGLIRIHGSLPAEKCLEMVANKLRLLNLSLENDIVCIITDGSSVMTKIGRLSPTYQQLCFAHGIQLGVLDVLYKKINQTPEADESENENLDNLAPCEDDSCCDSDSDSEEIDEDEDEDLVISHTLRPVIDKVRTIVRMFRRSPLKNEILQTYIKQEFGKELSLILDCKTRWNSLVAMLERFYTVQASIKKALVDVRSDAHLKDWELARISDIVDALKPIEATIEALCRRDANLLTADTALNFMIQKLDMQQSGLALELGVALRTRIEERRTELSGLFKYLHTGQYINSEQDEIFSIPKPTKICSLIRNIICRLRGMNDDASELQEGETNIIEKPGPSQVKKFKSDLTTELNKAISAALSSSPLHKVQPEKSLTTTIKKEMKLFEDGDSDRDEEAVTFPQHPTSTNNLQNAHVSPSLTPRLKTSVYKTKIAAV</sequence>
<dbReference type="GO" id="GO:0005634">
    <property type="term" value="C:nucleus"/>
    <property type="evidence" value="ECO:0007669"/>
    <property type="project" value="UniProtKB-SubCell"/>
</dbReference>
<reference evidence="10 11" key="1">
    <citation type="submission" date="2015-12" db="EMBL/GenBank/DDBJ databases">
        <title>The genome of Folsomia candida.</title>
        <authorList>
            <person name="Faddeeva A."/>
            <person name="Derks M.F."/>
            <person name="Anvar Y."/>
            <person name="Smit S."/>
            <person name="Van Straalen N."/>
            <person name="Roelofs D."/>
        </authorList>
    </citation>
    <scope>NUCLEOTIDE SEQUENCE [LARGE SCALE GENOMIC DNA]</scope>
    <source>
        <strain evidence="10 11">VU population</strain>
        <tissue evidence="10">Whole body</tissue>
    </source>
</reference>
<dbReference type="PANTHER" id="PTHR46481">
    <property type="entry name" value="ZINC FINGER BED DOMAIN-CONTAINING PROTEIN 4"/>
    <property type="match status" value="1"/>
</dbReference>
<evidence type="ECO:0000256" key="3">
    <source>
        <dbReference type="ARBA" id="ARBA00022771"/>
    </source>
</evidence>
<keyword evidence="2" id="KW-0479">Metal-binding</keyword>
<evidence type="ECO:0000313" key="11">
    <source>
        <dbReference type="Proteomes" id="UP000198287"/>
    </source>
</evidence>
<protein>
    <submittedName>
        <fullName evidence="10">Putative AC transposase</fullName>
    </submittedName>
</protein>
<keyword evidence="5" id="KW-0805">Transcription regulation</keyword>
<feature type="compositionally biased region" description="Polar residues" evidence="8">
    <location>
        <begin position="613"/>
        <end position="627"/>
    </location>
</feature>
<gene>
    <name evidence="10" type="ORF">Fcan01_25450</name>
</gene>
<feature type="region of interest" description="Disordered" evidence="8">
    <location>
        <begin position="601"/>
        <end position="627"/>
    </location>
</feature>
<name>A0A226D4I7_FOLCA</name>
<dbReference type="AlphaFoldDB" id="A0A226D4I7"/>
<dbReference type="GO" id="GO:0008270">
    <property type="term" value="F:zinc ion binding"/>
    <property type="evidence" value="ECO:0007669"/>
    <property type="project" value="UniProtKB-KW"/>
</dbReference>
<evidence type="ECO:0000259" key="9">
    <source>
        <dbReference type="Pfam" id="PF02892"/>
    </source>
</evidence>
<dbReference type="GO" id="GO:0003677">
    <property type="term" value="F:DNA binding"/>
    <property type="evidence" value="ECO:0007669"/>
    <property type="project" value="InterPro"/>
</dbReference>
<dbReference type="SMART" id="SM00614">
    <property type="entry name" value="ZnF_BED"/>
    <property type="match status" value="1"/>
</dbReference>
<organism evidence="10 11">
    <name type="scientific">Folsomia candida</name>
    <name type="common">Springtail</name>
    <dbReference type="NCBI Taxonomy" id="158441"/>
    <lineage>
        <taxon>Eukaryota</taxon>
        <taxon>Metazoa</taxon>
        <taxon>Ecdysozoa</taxon>
        <taxon>Arthropoda</taxon>
        <taxon>Hexapoda</taxon>
        <taxon>Collembola</taxon>
        <taxon>Entomobryomorpha</taxon>
        <taxon>Isotomoidea</taxon>
        <taxon>Isotomidae</taxon>
        <taxon>Proisotominae</taxon>
        <taxon>Folsomia</taxon>
    </lineage>
</organism>
<dbReference type="OrthoDB" id="7881929at2759"/>
<dbReference type="InterPro" id="IPR052035">
    <property type="entry name" value="ZnF_BED_domain_contain"/>
</dbReference>
<comment type="subcellular location">
    <subcellularLocation>
        <location evidence="1">Nucleus</location>
    </subcellularLocation>
</comment>
<keyword evidence="6" id="KW-0804">Transcription</keyword>
<accession>A0A226D4I7</accession>
<feature type="domain" description="BED-type" evidence="9">
    <location>
        <begin position="34"/>
        <end position="78"/>
    </location>
</feature>
<evidence type="ECO:0000256" key="1">
    <source>
        <dbReference type="ARBA" id="ARBA00004123"/>
    </source>
</evidence>
<evidence type="ECO:0000256" key="6">
    <source>
        <dbReference type="ARBA" id="ARBA00023163"/>
    </source>
</evidence>
<evidence type="ECO:0000256" key="5">
    <source>
        <dbReference type="ARBA" id="ARBA00023015"/>
    </source>
</evidence>
<dbReference type="SUPFAM" id="SSF53098">
    <property type="entry name" value="Ribonuclease H-like"/>
    <property type="match status" value="1"/>
</dbReference>
<keyword evidence="11" id="KW-1185">Reference proteome</keyword>
<dbReference type="InterPro" id="IPR012337">
    <property type="entry name" value="RNaseH-like_sf"/>
</dbReference>
<proteinExistence type="predicted"/>
<evidence type="ECO:0000256" key="8">
    <source>
        <dbReference type="SAM" id="MobiDB-lite"/>
    </source>
</evidence>
<dbReference type="PANTHER" id="PTHR46481:SF10">
    <property type="entry name" value="ZINC FINGER BED DOMAIN-CONTAINING PROTEIN 39"/>
    <property type="match status" value="1"/>
</dbReference>
<evidence type="ECO:0000313" key="10">
    <source>
        <dbReference type="EMBL" id="OXA39657.1"/>
    </source>
</evidence>
<evidence type="ECO:0000256" key="7">
    <source>
        <dbReference type="ARBA" id="ARBA00023242"/>
    </source>
</evidence>
<dbReference type="InterPro" id="IPR003656">
    <property type="entry name" value="Znf_BED"/>
</dbReference>
<feature type="compositionally biased region" description="Acidic residues" evidence="8">
    <location>
        <begin position="310"/>
        <end position="327"/>
    </location>
</feature>
<dbReference type="Proteomes" id="UP000198287">
    <property type="component" value="Unassembled WGS sequence"/>
</dbReference>
<evidence type="ECO:0000256" key="2">
    <source>
        <dbReference type="ARBA" id="ARBA00022723"/>
    </source>
</evidence>
<feature type="region of interest" description="Disordered" evidence="8">
    <location>
        <begin position="294"/>
        <end position="327"/>
    </location>
</feature>
<keyword evidence="7" id="KW-0539">Nucleus</keyword>
<keyword evidence="4" id="KW-0862">Zinc</keyword>
<evidence type="ECO:0000256" key="4">
    <source>
        <dbReference type="ARBA" id="ARBA00022833"/>
    </source>
</evidence>